<comment type="caution">
    <text evidence="1">The sequence shown here is derived from an EMBL/GenBank/DDBJ whole genome shotgun (WGS) entry which is preliminary data.</text>
</comment>
<evidence type="ECO:0000313" key="2">
    <source>
        <dbReference type="Proteomes" id="UP000298663"/>
    </source>
</evidence>
<protein>
    <recommendedName>
        <fullName evidence="3">F-box domain-containing protein</fullName>
    </recommendedName>
</protein>
<organism evidence="1 2">
    <name type="scientific">Steinernema carpocapsae</name>
    <name type="common">Entomopathogenic nematode</name>
    <dbReference type="NCBI Taxonomy" id="34508"/>
    <lineage>
        <taxon>Eukaryota</taxon>
        <taxon>Metazoa</taxon>
        <taxon>Ecdysozoa</taxon>
        <taxon>Nematoda</taxon>
        <taxon>Chromadorea</taxon>
        <taxon>Rhabditida</taxon>
        <taxon>Tylenchina</taxon>
        <taxon>Panagrolaimomorpha</taxon>
        <taxon>Strongyloidoidea</taxon>
        <taxon>Steinernematidae</taxon>
        <taxon>Steinernema</taxon>
    </lineage>
</organism>
<dbReference type="AlphaFoldDB" id="A0A4U5ML63"/>
<sequence length="242" mass="28324">MNNVPYEFTRNVSQLLRSYPDKDLTNLQEVSQLWKTASESTQKCVLKLNLFYVSRQDGFRFYCEQQDCHVILRGPLDMESIKSQWNRIEIGTISVRQESDFFHSNWPLLDDQTVPRTKTIAAYFGIPQEARILIDKATRRGTLTKMWFSKVTIQATFLQSVTNWMRSTSFDFLHLNFEDQSTKNAKIAFKKIMKMGKELLRKKKKVRVGMSRECYKDYRGFPLAFFADDPNILELAITGIKS</sequence>
<name>A0A4U5ML63_STECR</name>
<dbReference type="Proteomes" id="UP000298663">
    <property type="component" value="Unassembled WGS sequence"/>
</dbReference>
<reference evidence="1 2" key="1">
    <citation type="journal article" date="2015" name="Genome Biol.">
        <title>Comparative genomics of Steinernema reveals deeply conserved gene regulatory networks.</title>
        <authorList>
            <person name="Dillman A.R."/>
            <person name="Macchietto M."/>
            <person name="Porter C.F."/>
            <person name="Rogers A."/>
            <person name="Williams B."/>
            <person name="Antoshechkin I."/>
            <person name="Lee M.M."/>
            <person name="Goodwin Z."/>
            <person name="Lu X."/>
            <person name="Lewis E.E."/>
            <person name="Goodrich-Blair H."/>
            <person name="Stock S.P."/>
            <person name="Adams B.J."/>
            <person name="Sternberg P.W."/>
            <person name="Mortazavi A."/>
        </authorList>
    </citation>
    <scope>NUCLEOTIDE SEQUENCE [LARGE SCALE GENOMIC DNA]</scope>
    <source>
        <strain evidence="1 2">ALL</strain>
    </source>
</reference>
<gene>
    <name evidence="1" type="ORF">L596_021966</name>
</gene>
<reference evidence="1 2" key="2">
    <citation type="journal article" date="2019" name="G3 (Bethesda)">
        <title>Hybrid Assembly of the Genome of the Entomopathogenic Nematode Steinernema carpocapsae Identifies the X-Chromosome.</title>
        <authorList>
            <person name="Serra L."/>
            <person name="Macchietto M."/>
            <person name="Macias-Munoz A."/>
            <person name="McGill C.J."/>
            <person name="Rodriguez I.M."/>
            <person name="Rodriguez B."/>
            <person name="Murad R."/>
            <person name="Mortazavi A."/>
        </authorList>
    </citation>
    <scope>NUCLEOTIDE SEQUENCE [LARGE SCALE GENOMIC DNA]</scope>
    <source>
        <strain evidence="1 2">ALL</strain>
    </source>
</reference>
<keyword evidence="2" id="KW-1185">Reference proteome</keyword>
<evidence type="ECO:0000313" key="1">
    <source>
        <dbReference type="EMBL" id="TKR69873.1"/>
    </source>
</evidence>
<accession>A0A4U5ML63</accession>
<dbReference type="EMBL" id="AZBU02000007">
    <property type="protein sequence ID" value="TKR69873.1"/>
    <property type="molecule type" value="Genomic_DNA"/>
</dbReference>
<evidence type="ECO:0008006" key="3">
    <source>
        <dbReference type="Google" id="ProtNLM"/>
    </source>
</evidence>
<proteinExistence type="predicted"/>